<keyword evidence="1" id="KW-0418">Kinase</keyword>
<dbReference type="InterPro" id="IPR032675">
    <property type="entry name" value="LRR_dom_sf"/>
</dbReference>
<dbReference type="EMBL" id="CAICTM010003931">
    <property type="protein sequence ID" value="CAB9531742.1"/>
    <property type="molecule type" value="Genomic_DNA"/>
</dbReference>
<dbReference type="PANTHER" id="PTHR48009">
    <property type="entry name" value="LEUCINE-RICH REPEAT (LRR) FAMILY PROTEIN"/>
    <property type="match status" value="1"/>
</dbReference>
<dbReference type="Proteomes" id="UP001153069">
    <property type="component" value="Unassembled WGS sequence"/>
</dbReference>
<proteinExistence type="predicted"/>
<organism evidence="1 2">
    <name type="scientific">Seminavis robusta</name>
    <dbReference type="NCBI Taxonomy" id="568900"/>
    <lineage>
        <taxon>Eukaryota</taxon>
        <taxon>Sar</taxon>
        <taxon>Stramenopiles</taxon>
        <taxon>Ochrophyta</taxon>
        <taxon>Bacillariophyta</taxon>
        <taxon>Bacillariophyceae</taxon>
        <taxon>Bacillariophycidae</taxon>
        <taxon>Naviculales</taxon>
        <taxon>Naviculaceae</taxon>
        <taxon>Seminavis</taxon>
    </lineage>
</organism>
<keyword evidence="2" id="KW-1185">Reference proteome</keyword>
<gene>
    <name evidence="1" type="ORF">SEMRO_3933_G351940.1</name>
</gene>
<dbReference type="InterPro" id="IPR053213">
    <property type="entry name" value="RLP29"/>
</dbReference>
<keyword evidence="1" id="KW-0808">Transferase</keyword>
<comment type="caution">
    <text evidence="1">The sequence shown here is derived from an EMBL/GenBank/DDBJ whole genome shotgun (WGS) entry which is preliminary data.</text>
</comment>
<reference evidence="1" key="1">
    <citation type="submission" date="2020-06" db="EMBL/GenBank/DDBJ databases">
        <authorList>
            <consortium name="Plant Systems Biology data submission"/>
        </authorList>
    </citation>
    <scope>NUCLEOTIDE SEQUENCE</scope>
    <source>
        <strain evidence="1">D6</strain>
    </source>
</reference>
<dbReference type="AlphaFoldDB" id="A0A9N8F148"/>
<name>A0A9N8F148_9STRA</name>
<dbReference type="PANTHER" id="PTHR48009:SF4">
    <property type="entry name" value="LEUCINE-RICH REPEAT (LRR) FAMILY PROTEIN"/>
    <property type="match status" value="1"/>
</dbReference>
<dbReference type="Pfam" id="PF00560">
    <property type="entry name" value="LRR_1"/>
    <property type="match status" value="1"/>
</dbReference>
<dbReference type="InterPro" id="IPR001611">
    <property type="entry name" value="Leu-rich_rpt"/>
</dbReference>
<dbReference type="Gene3D" id="3.80.10.10">
    <property type="entry name" value="Ribonuclease Inhibitor"/>
    <property type="match status" value="1"/>
</dbReference>
<dbReference type="OrthoDB" id="660555at2759"/>
<keyword evidence="1" id="KW-0675">Receptor</keyword>
<dbReference type="SUPFAM" id="SSF52058">
    <property type="entry name" value="L domain-like"/>
    <property type="match status" value="1"/>
</dbReference>
<evidence type="ECO:0000313" key="1">
    <source>
        <dbReference type="EMBL" id="CAB9531742.1"/>
    </source>
</evidence>
<protein>
    <submittedName>
        <fullName evidence="1">Leucine-rich repeat receptor-like protein kinase</fullName>
    </submittedName>
</protein>
<evidence type="ECO:0000313" key="2">
    <source>
        <dbReference type="Proteomes" id="UP001153069"/>
    </source>
</evidence>
<accession>A0A9N8F148</accession>
<dbReference type="GO" id="GO:0016301">
    <property type="term" value="F:kinase activity"/>
    <property type="evidence" value="ECO:0007669"/>
    <property type="project" value="UniProtKB-KW"/>
</dbReference>
<sequence length="305" mass="32828">MGFSETSLSGTVPSEMGRLQSLESLVIGHSKIGGTVPSELGNLSSLIWLVFESTNFSGSFPSEVFLLSNLRALQVFECPGLKTESVLHGVVRNMHKIERLGLGRGKPGRFISVPTEIARLTNMLSLSLEDFQLNGTLPSEVGLLTKLTRLRLHENAIVGALPTEFLKFSGLNILDIGSNQMEGKLEQSLFSQLTQLDVFSINGNWFSGSLPTEVGLLSSLRKLQLHNTNLSGTLPTELQLMDKLTSLVVMNTSLSGSIPSKLSSAILPPQELKCFGGECYKVATTSLSACHGTRLCGCSCDPCPV</sequence>